<evidence type="ECO:0000259" key="10">
    <source>
        <dbReference type="PROSITE" id="PS51706"/>
    </source>
</evidence>
<keyword evidence="3" id="KW-0132">Cell division</keyword>
<dbReference type="FunFam" id="3.40.50.300:FF:000098">
    <property type="entry name" value="Probable GTP-binding protein EngB"/>
    <property type="match status" value="1"/>
</dbReference>
<dbReference type="PANTHER" id="PTHR11649">
    <property type="entry name" value="MSS1/TRME-RELATED GTP-BINDING PROTEIN"/>
    <property type="match status" value="1"/>
</dbReference>
<proteinExistence type="inferred from homology"/>
<evidence type="ECO:0000256" key="1">
    <source>
        <dbReference type="ARBA" id="ARBA00001946"/>
    </source>
</evidence>
<comment type="similarity">
    <text evidence="2">Belongs to the TRAFAC class TrmE-Era-EngA-EngB-Septin-like GTPase superfamily. EngB GTPase family.</text>
</comment>
<keyword evidence="6" id="KW-0460">Magnesium</keyword>
<dbReference type="InterPro" id="IPR027417">
    <property type="entry name" value="P-loop_NTPase"/>
</dbReference>
<dbReference type="GO" id="GO:0005829">
    <property type="term" value="C:cytosol"/>
    <property type="evidence" value="ECO:0007669"/>
    <property type="project" value="TreeGrafter"/>
</dbReference>
<dbReference type="GO" id="GO:0000917">
    <property type="term" value="P:division septum assembly"/>
    <property type="evidence" value="ECO:0007669"/>
    <property type="project" value="UniProtKB-KW"/>
</dbReference>
<evidence type="ECO:0000256" key="2">
    <source>
        <dbReference type="ARBA" id="ARBA00009638"/>
    </source>
</evidence>
<evidence type="ECO:0000313" key="11">
    <source>
        <dbReference type="EMBL" id="SUZ63182.1"/>
    </source>
</evidence>
<dbReference type="GO" id="GO:0005525">
    <property type="term" value="F:GTP binding"/>
    <property type="evidence" value="ECO:0007669"/>
    <property type="project" value="UniProtKB-KW"/>
</dbReference>
<dbReference type="PROSITE" id="PS51706">
    <property type="entry name" value="G_ENGB"/>
    <property type="match status" value="1"/>
</dbReference>
<keyword evidence="4" id="KW-0479">Metal-binding</keyword>
<evidence type="ECO:0000256" key="3">
    <source>
        <dbReference type="ARBA" id="ARBA00022618"/>
    </source>
</evidence>
<evidence type="ECO:0000256" key="9">
    <source>
        <dbReference type="ARBA" id="ARBA00023306"/>
    </source>
</evidence>
<accession>A0A381P8A3</accession>
<reference evidence="11" key="1">
    <citation type="submission" date="2018-05" db="EMBL/GenBank/DDBJ databases">
        <authorList>
            <person name="Lanie J.A."/>
            <person name="Ng W.-L."/>
            <person name="Kazmierczak K.M."/>
            <person name="Andrzejewski T.M."/>
            <person name="Davidsen T.M."/>
            <person name="Wayne K.J."/>
            <person name="Tettelin H."/>
            <person name="Glass J.I."/>
            <person name="Rusch D."/>
            <person name="Podicherti R."/>
            <person name="Tsui H.-C.T."/>
            <person name="Winkler M.E."/>
        </authorList>
    </citation>
    <scope>NUCLEOTIDE SEQUENCE</scope>
</reference>
<feature type="domain" description="EngB-type G" evidence="10">
    <location>
        <begin position="23"/>
        <end position="194"/>
    </location>
</feature>
<dbReference type="AlphaFoldDB" id="A0A381P8A3"/>
<gene>
    <name evidence="11" type="ORF">METZ01_LOCUS16036</name>
</gene>
<dbReference type="PANTHER" id="PTHR11649:SF13">
    <property type="entry name" value="ENGB-TYPE G DOMAIN-CONTAINING PROTEIN"/>
    <property type="match status" value="1"/>
</dbReference>
<dbReference type="InterPro" id="IPR030393">
    <property type="entry name" value="G_ENGB_dom"/>
</dbReference>
<sequence length="194" mass="22161">MSKYPNAQFISSANAIDQFVSDQGTEVAFAGRSNAGKSSAINTIINRRKFARTSKAPGRTRLVNFFSLRGDTRIVDLPGYGFARVSDSVRQHWGDLLSTYFKVRRSLTGLFLIIDCRRGLSDFDRKMFEFTRNMTLPIHVLLTKSDKLKKIKAKQALYDVTKELQDRATIQLFSSHNRQGVEEAQDMLERFLKQ</sequence>
<dbReference type="NCBIfam" id="TIGR03598">
    <property type="entry name" value="GTPase_YsxC"/>
    <property type="match status" value="1"/>
</dbReference>
<evidence type="ECO:0000256" key="6">
    <source>
        <dbReference type="ARBA" id="ARBA00022842"/>
    </source>
</evidence>
<protein>
    <recommendedName>
        <fullName evidence="10">EngB-type G domain-containing protein</fullName>
    </recommendedName>
</protein>
<dbReference type="EMBL" id="UINC01000910">
    <property type="protein sequence ID" value="SUZ63182.1"/>
    <property type="molecule type" value="Genomic_DNA"/>
</dbReference>
<dbReference type="Pfam" id="PF01926">
    <property type="entry name" value="MMR_HSR1"/>
    <property type="match status" value="1"/>
</dbReference>
<organism evidence="11">
    <name type="scientific">marine metagenome</name>
    <dbReference type="NCBI Taxonomy" id="408172"/>
    <lineage>
        <taxon>unclassified sequences</taxon>
        <taxon>metagenomes</taxon>
        <taxon>ecological metagenomes</taxon>
    </lineage>
</organism>
<evidence type="ECO:0000256" key="7">
    <source>
        <dbReference type="ARBA" id="ARBA00023134"/>
    </source>
</evidence>
<comment type="cofactor">
    <cofactor evidence="1">
        <name>Mg(2+)</name>
        <dbReference type="ChEBI" id="CHEBI:18420"/>
    </cofactor>
</comment>
<dbReference type="GO" id="GO:0046872">
    <property type="term" value="F:metal ion binding"/>
    <property type="evidence" value="ECO:0007669"/>
    <property type="project" value="UniProtKB-KW"/>
</dbReference>
<keyword evidence="9" id="KW-0131">Cell cycle</keyword>
<evidence type="ECO:0000256" key="5">
    <source>
        <dbReference type="ARBA" id="ARBA00022741"/>
    </source>
</evidence>
<keyword evidence="5" id="KW-0547">Nucleotide-binding</keyword>
<name>A0A381P8A3_9ZZZZ</name>
<evidence type="ECO:0000256" key="4">
    <source>
        <dbReference type="ARBA" id="ARBA00022723"/>
    </source>
</evidence>
<dbReference type="InterPro" id="IPR019987">
    <property type="entry name" value="GTP-bd_ribosome_bio_YsxC"/>
</dbReference>
<keyword evidence="7" id="KW-0342">GTP-binding</keyword>
<dbReference type="HAMAP" id="MF_00321">
    <property type="entry name" value="GTPase_EngB"/>
    <property type="match status" value="1"/>
</dbReference>
<evidence type="ECO:0000256" key="8">
    <source>
        <dbReference type="ARBA" id="ARBA00023210"/>
    </source>
</evidence>
<dbReference type="SUPFAM" id="SSF52540">
    <property type="entry name" value="P-loop containing nucleoside triphosphate hydrolases"/>
    <property type="match status" value="1"/>
</dbReference>
<dbReference type="CDD" id="cd01876">
    <property type="entry name" value="YihA_EngB"/>
    <property type="match status" value="1"/>
</dbReference>
<keyword evidence="8" id="KW-0717">Septation</keyword>
<dbReference type="Gene3D" id="3.40.50.300">
    <property type="entry name" value="P-loop containing nucleotide triphosphate hydrolases"/>
    <property type="match status" value="1"/>
</dbReference>
<dbReference type="InterPro" id="IPR006073">
    <property type="entry name" value="GTP-bd"/>
</dbReference>